<feature type="transmembrane region" description="Helical" evidence="12">
    <location>
        <begin position="345"/>
        <end position="369"/>
    </location>
</feature>
<dbReference type="UniPathway" id="UPA00196"/>
<dbReference type="EMBL" id="KV440984">
    <property type="protein sequence ID" value="OAD72231.1"/>
    <property type="molecule type" value="Genomic_DNA"/>
</dbReference>
<dbReference type="Proteomes" id="UP000077315">
    <property type="component" value="Unassembled WGS sequence"/>
</dbReference>
<dbReference type="GO" id="GO:0000009">
    <property type="term" value="F:alpha-1,6-mannosyltransferase activity"/>
    <property type="evidence" value="ECO:0007669"/>
    <property type="project" value="InterPro"/>
</dbReference>
<keyword evidence="6 12" id="KW-0328">Glycosyltransferase</keyword>
<dbReference type="RefSeq" id="XP_018290271.1">
    <property type="nucleotide sequence ID" value="XM_018439393.1"/>
</dbReference>
<comment type="function">
    <text evidence="12">Mannosyltransferase involved in glycosylphosphatidylinositol-anchor biosynthesis.</text>
</comment>
<dbReference type="GO" id="GO:0006506">
    <property type="term" value="P:GPI anchor biosynthetic process"/>
    <property type="evidence" value="ECO:0007669"/>
    <property type="project" value="UniProtKB-UniPathway"/>
</dbReference>
<dbReference type="InParanoid" id="A0A163AAY0"/>
<feature type="transmembrane region" description="Helical" evidence="12">
    <location>
        <begin position="404"/>
        <end position="423"/>
    </location>
</feature>
<evidence type="ECO:0000256" key="11">
    <source>
        <dbReference type="ARBA" id="ARBA00023136"/>
    </source>
</evidence>
<sequence length="426" mass="48458">MKTLDQVYAIATTSRLITITIGVISFLFAGSYDTSAEIQLSAHVIPQSFIQRCLTAFLRWDALYFLHIAEHGYVYEQEYAFFPVMPIASRLVANTVLYPFQSMLGGQQYSLLFGGVIVANVSFVLAAGSLFKLSQSVFGGNQRMSFVSAVAFCISPPSMFMSSLYTESLFAYMSFTGMYLVLQSHYMSASIIWGITSGLRSNAIIYSGFFFYDFVVIRLVRKQGIKRLCAGLVLAILYSIPVFSGFGLFQYYGYTQFCTNGNDRPWCHERVPILYTFVQKEYWNNGFLTYYEIKQIPNFLLATPIITLSVYGLWTYAKNDFKGFFTLGLYTKVQERKNLYTTKKVAVFMYLWSALLVYTATCMHIQVIIRFFTSLPPLYWFTAHLWINGLGPSASKNYWISKGLLSYFVLYGLVGIVLFSTFLPPA</sequence>
<evidence type="ECO:0000256" key="10">
    <source>
        <dbReference type="ARBA" id="ARBA00022989"/>
    </source>
</evidence>
<keyword evidence="10 12" id="KW-1133">Transmembrane helix</keyword>
<dbReference type="STRING" id="763407.A0A163AAY0"/>
<keyword evidence="5 12" id="KW-0337">GPI-anchor biosynthesis</keyword>
<evidence type="ECO:0000256" key="12">
    <source>
        <dbReference type="RuleBase" id="RU363112"/>
    </source>
</evidence>
<feature type="transmembrane region" description="Helical" evidence="12">
    <location>
        <begin position="143"/>
        <end position="165"/>
    </location>
</feature>
<dbReference type="AlphaFoldDB" id="A0A163AAY0"/>
<evidence type="ECO:0000256" key="8">
    <source>
        <dbReference type="ARBA" id="ARBA00022692"/>
    </source>
</evidence>
<proteinExistence type="inferred from homology"/>
<gene>
    <name evidence="13" type="ORF">PHYBLDRAFT_187561</name>
</gene>
<dbReference type="PANTHER" id="PTHR12468">
    <property type="entry name" value="GPI MANNOSYLTRANSFERASE 2"/>
    <property type="match status" value="1"/>
</dbReference>
<evidence type="ECO:0000256" key="5">
    <source>
        <dbReference type="ARBA" id="ARBA00022502"/>
    </source>
</evidence>
<accession>A0A163AAY0</accession>
<keyword evidence="14" id="KW-1185">Reference proteome</keyword>
<keyword evidence="8 12" id="KW-0812">Transmembrane</keyword>
<dbReference type="VEuPathDB" id="FungiDB:PHYBLDRAFT_187561"/>
<evidence type="ECO:0000313" key="14">
    <source>
        <dbReference type="Proteomes" id="UP000077315"/>
    </source>
</evidence>
<evidence type="ECO:0000256" key="4">
    <source>
        <dbReference type="ARBA" id="ARBA00013795"/>
    </source>
</evidence>
<dbReference type="PANTHER" id="PTHR12468:SF2">
    <property type="entry name" value="GPI MANNOSYLTRANSFERASE 2"/>
    <property type="match status" value="1"/>
</dbReference>
<comment type="caution">
    <text evidence="12">Lacks conserved residue(s) required for the propagation of feature annotation.</text>
</comment>
<dbReference type="FunCoup" id="A0A163AAY0">
    <property type="interactions" value="68"/>
</dbReference>
<protein>
    <recommendedName>
        <fullName evidence="4 12">GPI mannosyltransferase 2</fullName>
        <ecNumber evidence="12">2.4.1.-</ecNumber>
    </recommendedName>
</protein>
<dbReference type="GeneID" id="29000299"/>
<evidence type="ECO:0000256" key="1">
    <source>
        <dbReference type="ARBA" id="ARBA00004477"/>
    </source>
</evidence>
<feature type="transmembrane region" description="Helical" evidence="12">
    <location>
        <begin position="232"/>
        <end position="252"/>
    </location>
</feature>
<dbReference type="EC" id="2.4.1.-" evidence="12"/>
<evidence type="ECO:0000256" key="3">
    <source>
        <dbReference type="ARBA" id="ARBA00008698"/>
    </source>
</evidence>
<comment type="similarity">
    <text evidence="3 12">Belongs to the PIGV family.</text>
</comment>
<dbReference type="GO" id="GO:0005789">
    <property type="term" value="C:endoplasmic reticulum membrane"/>
    <property type="evidence" value="ECO:0007669"/>
    <property type="project" value="UniProtKB-SubCell"/>
</dbReference>
<feature type="transmembrane region" description="Helical" evidence="12">
    <location>
        <begin position="296"/>
        <end position="317"/>
    </location>
</feature>
<name>A0A163AAY0_PHYB8</name>
<evidence type="ECO:0000256" key="9">
    <source>
        <dbReference type="ARBA" id="ARBA00022824"/>
    </source>
</evidence>
<evidence type="ECO:0000313" key="13">
    <source>
        <dbReference type="EMBL" id="OAD72231.1"/>
    </source>
</evidence>
<dbReference type="InterPro" id="IPR007315">
    <property type="entry name" value="PIG-V/Gpi18"/>
</dbReference>
<dbReference type="GO" id="GO:0004376">
    <property type="term" value="F:GPI mannosyltransferase activity"/>
    <property type="evidence" value="ECO:0007669"/>
    <property type="project" value="InterPro"/>
</dbReference>
<keyword evidence="7 12" id="KW-0808">Transferase</keyword>
<dbReference type="OrthoDB" id="10252502at2759"/>
<evidence type="ECO:0000256" key="7">
    <source>
        <dbReference type="ARBA" id="ARBA00022679"/>
    </source>
</evidence>
<feature type="transmembrane region" description="Helical" evidence="12">
    <location>
        <begin position="109"/>
        <end position="131"/>
    </location>
</feature>
<comment type="pathway">
    <text evidence="2 12">Glycolipid biosynthesis; glycosylphosphatidylinositol-anchor biosynthesis.</text>
</comment>
<evidence type="ECO:0000256" key="6">
    <source>
        <dbReference type="ARBA" id="ARBA00022676"/>
    </source>
</evidence>
<comment type="subcellular location">
    <subcellularLocation>
        <location evidence="1 12">Endoplasmic reticulum membrane</location>
        <topology evidence="1 12">Multi-pass membrane protein</topology>
    </subcellularLocation>
</comment>
<dbReference type="Pfam" id="PF04188">
    <property type="entry name" value="Mannosyl_trans2"/>
    <property type="match status" value="1"/>
</dbReference>
<organism evidence="13 14">
    <name type="scientific">Phycomyces blakesleeanus (strain ATCC 8743b / DSM 1359 / FGSC 10004 / NBRC 33097 / NRRL 1555)</name>
    <dbReference type="NCBI Taxonomy" id="763407"/>
    <lineage>
        <taxon>Eukaryota</taxon>
        <taxon>Fungi</taxon>
        <taxon>Fungi incertae sedis</taxon>
        <taxon>Mucoromycota</taxon>
        <taxon>Mucoromycotina</taxon>
        <taxon>Mucoromycetes</taxon>
        <taxon>Mucorales</taxon>
        <taxon>Phycomycetaceae</taxon>
        <taxon>Phycomyces</taxon>
    </lineage>
</organism>
<keyword evidence="11 12" id="KW-0472">Membrane</keyword>
<keyword evidence="9 12" id="KW-0256">Endoplasmic reticulum</keyword>
<dbReference type="GO" id="GO:0031501">
    <property type="term" value="C:mannosyltransferase complex"/>
    <property type="evidence" value="ECO:0007669"/>
    <property type="project" value="TreeGrafter"/>
</dbReference>
<reference evidence="14" key="1">
    <citation type="submission" date="2015-06" db="EMBL/GenBank/DDBJ databases">
        <title>Expansion of signal transduction pathways in fungi by whole-genome duplication.</title>
        <authorList>
            <consortium name="DOE Joint Genome Institute"/>
            <person name="Corrochano L.M."/>
            <person name="Kuo A."/>
            <person name="Marcet-Houben M."/>
            <person name="Polaino S."/>
            <person name="Salamov A."/>
            <person name="Villalobos J.M."/>
            <person name="Alvarez M.I."/>
            <person name="Avalos J."/>
            <person name="Benito E.P."/>
            <person name="Benoit I."/>
            <person name="Burger G."/>
            <person name="Camino L.P."/>
            <person name="Canovas D."/>
            <person name="Cerda-Olmedo E."/>
            <person name="Cheng J.-F."/>
            <person name="Dominguez A."/>
            <person name="Elias M."/>
            <person name="Eslava A.P."/>
            <person name="Glaser F."/>
            <person name="Grimwood J."/>
            <person name="Gutierrez G."/>
            <person name="Heitman J."/>
            <person name="Henrissat B."/>
            <person name="Iturriaga E.A."/>
            <person name="Lang B.F."/>
            <person name="Lavin J.L."/>
            <person name="Lee S."/>
            <person name="Li W."/>
            <person name="Lindquist E."/>
            <person name="Lopez-Garcia S."/>
            <person name="Luque E.M."/>
            <person name="Marcos A.T."/>
            <person name="Martin J."/>
            <person name="McCluskey K."/>
            <person name="Medina H.R."/>
            <person name="Miralles-Duran A."/>
            <person name="Miyazaki A."/>
            <person name="Munoz-Torres E."/>
            <person name="Oguiza J.A."/>
            <person name="Ohm R."/>
            <person name="Olmedo M."/>
            <person name="Orejas M."/>
            <person name="Ortiz-Castellanos L."/>
            <person name="Pisabarro A.G."/>
            <person name="Rodriguez-Romero J."/>
            <person name="Ruiz-Herrera J."/>
            <person name="Ruiz-Vazquez R."/>
            <person name="Sanz C."/>
            <person name="Schackwitz W."/>
            <person name="Schmutz J."/>
            <person name="Shahriari M."/>
            <person name="Shelest E."/>
            <person name="Silva-Franco F."/>
            <person name="Soanes D."/>
            <person name="Syed K."/>
            <person name="Tagua V.G."/>
            <person name="Talbot N.J."/>
            <person name="Thon M."/>
            <person name="De vries R.P."/>
            <person name="Wiebenga A."/>
            <person name="Yadav J.S."/>
            <person name="Braun E.L."/>
            <person name="Baker S."/>
            <person name="Garre V."/>
            <person name="Horwitz B."/>
            <person name="Torres-Martinez S."/>
            <person name="Idnurm A."/>
            <person name="Herrera-Estrella A."/>
            <person name="Gabaldon T."/>
            <person name="Grigoriev I.V."/>
        </authorList>
    </citation>
    <scope>NUCLEOTIDE SEQUENCE [LARGE SCALE GENOMIC DNA]</scope>
    <source>
        <strain evidence="14">NRRL 1555(-)</strain>
    </source>
</reference>
<feature type="transmembrane region" description="Helical" evidence="12">
    <location>
        <begin position="7"/>
        <end position="29"/>
    </location>
</feature>
<evidence type="ECO:0000256" key="2">
    <source>
        <dbReference type="ARBA" id="ARBA00004687"/>
    </source>
</evidence>